<dbReference type="GO" id="GO:0005923">
    <property type="term" value="C:bicellular tight junction"/>
    <property type="evidence" value="ECO:0007669"/>
    <property type="project" value="UniProtKB-SubCell"/>
</dbReference>
<dbReference type="GO" id="GO:0098839">
    <property type="term" value="C:postsynaptic density membrane"/>
    <property type="evidence" value="ECO:0007669"/>
    <property type="project" value="UniProtKB-SubCell"/>
</dbReference>
<dbReference type="PROSITE" id="PS51022">
    <property type="entry name" value="L27"/>
    <property type="match status" value="1"/>
</dbReference>
<keyword evidence="19" id="KW-1185">Reference proteome</keyword>
<dbReference type="FunFam" id="2.30.42.10:FF:000039">
    <property type="entry name" value="Lin-7 homolog B"/>
    <property type="match status" value="1"/>
</dbReference>
<evidence type="ECO:0000256" key="3">
    <source>
        <dbReference type="ARBA" id="ARBA00006718"/>
    </source>
</evidence>
<dbReference type="InterPro" id="IPR001478">
    <property type="entry name" value="PDZ"/>
</dbReference>
<dbReference type="GO" id="GO:0016323">
    <property type="term" value="C:basolateral plasma membrane"/>
    <property type="evidence" value="ECO:0007669"/>
    <property type="project" value="UniProtKB-SubCell"/>
</dbReference>
<evidence type="ECO:0000259" key="17">
    <source>
        <dbReference type="PROSITE" id="PS51022"/>
    </source>
</evidence>
<dbReference type="GO" id="GO:0051536">
    <property type="term" value="F:iron-sulfur cluster binding"/>
    <property type="evidence" value="ECO:0007669"/>
    <property type="project" value="InterPro"/>
</dbReference>
<evidence type="ECO:0000256" key="5">
    <source>
        <dbReference type="ARBA" id="ARBA00022427"/>
    </source>
</evidence>
<evidence type="ECO:0000256" key="8">
    <source>
        <dbReference type="ARBA" id="ARBA00022483"/>
    </source>
</evidence>
<evidence type="ECO:0000256" key="15">
    <source>
        <dbReference type="ARBA" id="ARBA00068095"/>
    </source>
</evidence>
<evidence type="ECO:0000259" key="16">
    <source>
        <dbReference type="PROSITE" id="PS50106"/>
    </source>
</evidence>
<evidence type="ECO:0000256" key="4">
    <source>
        <dbReference type="ARBA" id="ARBA00008546"/>
    </source>
</evidence>
<feature type="domain" description="L27" evidence="17">
    <location>
        <begin position="163"/>
        <end position="218"/>
    </location>
</feature>
<dbReference type="SUPFAM" id="SSF110324">
    <property type="entry name" value="Ribosomal L27 protein-like"/>
    <property type="match status" value="1"/>
</dbReference>
<dbReference type="Gene3D" id="1.10.287.650">
    <property type="entry name" value="L27 domain"/>
    <property type="match status" value="1"/>
</dbReference>
<dbReference type="PROSITE" id="PS50106">
    <property type="entry name" value="PDZ"/>
    <property type="match status" value="1"/>
</dbReference>
<dbReference type="GO" id="GO:0015031">
    <property type="term" value="P:protein transport"/>
    <property type="evidence" value="ECO:0007669"/>
    <property type="project" value="UniProtKB-KW"/>
</dbReference>
<dbReference type="InterPro" id="IPR001684">
    <property type="entry name" value="Ribosomal_bL27"/>
</dbReference>
<dbReference type="FunFam" id="2.60.300.12:FF:000025">
    <property type="match status" value="1"/>
</dbReference>
<keyword evidence="11" id="KW-0770">Synapse</keyword>
<name>W2TIZ1_NECAM</name>
<keyword evidence="10" id="KW-0965">Cell junction</keyword>
<dbReference type="CDD" id="cd06796">
    <property type="entry name" value="PDZ_Lin-7-like"/>
    <property type="match status" value="1"/>
</dbReference>
<evidence type="ECO:0000256" key="11">
    <source>
        <dbReference type="ARBA" id="ARBA00023018"/>
    </source>
</evidence>
<dbReference type="InterPro" id="IPR051109">
    <property type="entry name" value="MAM_complex_regulator"/>
</dbReference>
<dbReference type="SUPFAM" id="SSF89360">
    <property type="entry name" value="HesB-like domain"/>
    <property type="match status" value="1"/>
</dbReference>
<feature type="domain" description="PDZ" evidence="16">
    <location>
        <begin position="246"/>
        <end position="328"/>
    </location>
</feature>
<dbReference type="AlphaFoldDB" id="W2TIZ1"/>
<evidence type="ECO:0000313" key="19">
    <source>
        <dbReference type="Proteomes" id="UP000053676"/>
    </source>
</evidence>
<keyword evidence="7" id="KW-1003">Cell membrane</keyword>
<dbReference type="InterPro" id="IPR036892">
    <property type="entry name" value="L27_dom_sf"/>
</dbReference>
<evidence type="ECO:0000256" key="10">
    <source>
        <dbReference type="ARBA" id="ARBA00022949"/>
    </source>
</evidence>
<dbReference type="SMART" id="SM00228">
    <property type="entry name" value="PDZ"/>
    <property type="match status" value="1"/>
</dbReference>
<evidence type="ECO:0000313" key="18">
    <source>
        <dbReference type="EMBL" id="ETN81564.1"/>
    </source>
</evidence>
<proteinExistence type="inferred from homology"/>
<dbReference type="GO" id="GO:0005840">
    <property type="term" value="C:ribosome"/>
    <property type="evidence" value="ECO:0007669"/>
    <property type="project" value="InterPro"/>
</dbReference>
<dbReference type="GO" id="GO:0006412">
    <property type="term" value="P:translation"/>
    <property type="evidence" value="ECO:0007669"/>
    <property type="project" value="InterPro"/>
</dbReference>
<dbReference type="OrthoDB" id="10056216at2759"/>
<dbReference type="Pfam" id="PF01016">
    <property type="entry name" value="Ribosomal_L27"/>
    <property type="match status" value="1"/>
</dbReference>
<keyword evidence="5" id="KW-0796">Tight junction</keyword>
<dbReference type="Gene3D" id="2.30.42.10">
    <property type="match status" value="1"/>
</dbReference>
<comment type="similarity">
    <text evidence="4">Belongs to the lin-7 family.</text>
</comment>
<dbReference type="Gene3D" id="2.40.50.100">
    <property type="match status" value="1"/>
</dbReference>
<dbReference type="InterPro" id="IPR036034">
    <property type="entry name" value="PDZ_sf"/>
</dbReference>
<dbReference type="InterPro" id="IPR035903">
    <property type="entry name" value="HesB-like_dom_sf"/>
</dbReference>
<evidence type="ECO:0000256" key="13">
    <source>
        <dbReference type="ARBA" id="ARBA00023257"/>
    </source>
</evidence>
<keyword evidence="6" id="KW-0813">Transport</keyword>
<dbReference type="Proteomes" id="UP000053676">
    <property type="component" value="Unassembled WGS sequence"/>
</dbReference>
<dbReference type="Pfam" id="PF00595">
    <property type="entry name" value="PDZ"/>
    <property type="match status" value="1"/>
</dbReference>
<evidence type="ECO:0000256" key="14">
    <source>
        <dbReference type="ARBA" id="ARBA00034098"/>
    </source>
</evidence>
<dbReference type="Pfam" id="PF01521">
    <property type="entry name" value="Fe-S_biosyn"/>
    <property type="match status" value="1"/>
</dbReference>
<dbReference type="GO" id="GO:0016226">
    <property type="term" value="P:iron-sulfur cluster assembly"/>
    <property type="evidence" value="ECO:0007669"/>
    <property type="project" value="InterPro"/>
</dbReference>
<dbReference type="InterPro" id="IPR000361">
    <property type="entry name" value="ATAP_core_dom"/>
</dbReference>
<keyword evidence="13" id="KW-0628">Postsynaptic cell membrane</keyword>
<accession>W2TIZ1</accession>
<dbReference type="KEGG" id="nai:NECAME_08420"/>
<sequence length="502" mass="56907">MRSPLLRKGVSLVSQARYLLRPPKNLPYRGIYRTEGETVRKDEILVCQRSLNYHPGLNVYFENDRGERLLRSSCDGIVCITTEVVNPDMSNPEMAVYEHRKDIELRKLTFNVIPLEMSQTFTLHVLVLVEKRLINQFQYLLFRFLPFPFRCGLIFHRISTVETFSDIHRILELIEHVQKTGEVSSPKLAALQTVLQSEFFNAVREVYETVYDIVDIEGSPEVRASATAKATVAAFAAAEGHAHPRVVELPKTDQGLGFNVMGGKEQNSPIYISRIIPGGVADRHGGLRRGDQLIAVNGVNVESECHERAVDLLKSAQGTVRLVVRYTPRLLDEMERRFERQRRRLNQPSPGPPIPPVRLTAVIMWRSCRITGYLNPIVSRNSFMSNAAVRPLTFEDIKVTDKAHQRLKEILSPGERLRVEVDGGGCSGFEYKIKVDTKLQEDDRLWKRDDVEVVIDDMSFGYLRGATIDYVEDLMKASFRVVNNPVADKGCSCGSSFAVKMD</sequence>
<evidence type="ECO:0000256" key="9">
    <source>
        <dbReference type="ARBA" id="ARBA00022927"/>
    </source>
</evidence>
<dbReference type="GO" id="GO:0006887">
    <property type="term" value="P:exocytosis"/>
    <property type="evidence" value="ECO:0007669"/>
    <property type="project" value="UniProtKB-KW"/>
</dbReference>
<evidence type="ECO:0000256" key="2">
    <source>
        <dbReference type="ARBA" id="ARBA00004435"/>
    </source>
</evidence>
<dbReference type="SMART" id="SM00569">
    <property type="entry name" value="L27"/>
    <property type="match status" value="1"/>
</dbReference>
<dbReference type="InterPro" id="IPR004172">
    <property type="entry name" value="L27_dom"/>
</dbReference>
<dbReference type="Gene3D" id="2.60.300.12">
    <property type="entry name" value="HesB-like domain"/>
    <property type="match status" value="1"/>
</dbReference>
<evidence type="ECO:0000256" key="6">
    <source>
        <dbReference type="ARBA" id="ARBA00022448"/>
    </source>
</evidence>
<organism evidence="18 19">
    <name type="scientific">Necator americanus</name>
    <name type="common">Human hookworm</name>
    <dbReference type="NCBI Taxonomy" id="51031"/>
    <lineage>
        <taxon>Eukaryota</taxon>
        <taxon>Metazoa</taxon>
        <taxon>Ecdysozoa</taxon>
        <taxon>Nematoda</taxon>
        <taxon>Chromadorea</taxon>
        <taxon>Rhabditida</taxon>
        <taxon>Rhabditina</taxon>
        <taxon>Rhabditomorpha</taxon>
        <taxon>Strongyloidea</taxon>
        <taxon>Ancylostomatidae</taxon>
        <taxon>Bunostominae</taxon>
        <taxon>Necator</taxon>
    </lineage>
</organism>
<dbReference type="NCBIfam" id="TIGR00049">
    <property type="entry name" value="iron-sulfur cluster assembly accessory protein"/>
    <property type="match status" value="1"/>
</dbReference>
<keyword evidence="9" id="KW-0653">Protein transport</keyword>
<dbReference type="InterPro" id="IPR014775">
    <property type="entry name" value="L27_C"/>
</dbReference>
<dbReference type="PANTHER" id="PTHR14063">
    <property type="entry name" value="PROTEIN LIN-7 HOMOLOG"/>
    <property type="match status" value="1"/>
</dbReference>
<protein>
    <recommendedName>
        <fullName evidence="15">Protein lin-7 homolog B</fullName>
    </recommendedName>
</protein>
<evidence type="ECO:0000256" key="1">
    <source>
        <dbReference type="ARBA" id="ARBA00004171"/>
    </source>
</evidence>
<comment type="similarity">
    <text evidence="3">Belongs to the HesB/IscA family.</text>
</comment>
<dbReference type="Pfam" id="PF02828">
    <property type="entry name" value="L27"/>
    <property type="match status" value="1"/>
</dbReference>
<dbReference type="EMBL" id="KI658696">
    <property type="protein sequence ID" value="ETN81564.1"/>
    <property type="molecule type" value="Genomic_DNA"/>
</dbReference>
<dbReference type="SUPFAM" id="SSF50156">
    <property type="entry name" value="PDZ domain-like"/>
    <property type="match status" value="1"/>
</dbReference>
<dbReference type="InterPro" id="IPR016092">
    <property type="entry name" value="ATAP"/>
</dbReference>
<comment type="subcellular location">
    <subcellularLocation>
        <location evidence="1">Basolateral cell membrane</location>
        <topology evidence="1">Peripheral membrane protein</topology>
    </subcellularLocation>
    <subcellularLocation>
        <location evidence="2">Cell junction</location>
        <location evidence="2">Tight junction</location>
    </subcellularLocation>
    <subcellularLocation>
        <location evidence="14">Postsynaptic density membrane</location>
        <topology evidence="14">Peripheral membrane protein</topology>
    </subcellularLocation>
</comment>
<dbReference type="GO" id="GO:0003735">
    <property type="term" value="F:structural constituent of ribosome"/>
    <property type="evidence" value="ECO:0007669"/>
    <property type="project" value="InterPro"/>
</dbReference>
<reference evidence="19" key="1">
    <citation type="journal article" date="2014" name="Nat. Genet.">
        <title>Genome of the human hookworm Necator americanus.</title>
        <authorList>
            <person name="Tang Y.T."/>
            <person name="Gao X."/>
            <person name="Rosa B.A."/>
            <person name="Abubucker S."/>
            <person name="Hallsworth-Pepin K."/>
            <person name="Martin J."/>
            <person name="Tyagi R."/>
            <person name="Heizer E."/>
            <person name="Zhang X."/>
            <person name="Bhonagiri-Palsikar V."/>
            <person name="Minx P."/>
            <person name="Warren W.C."/>
            <person name="Wang Q."/>
            <person name="Zhan B."/>
            <person name="Hotez P.J."/>
            <person name="Sternberg P.W."/>
            <person name="Dougall A."/>
            <person name="Gaze S.T."/>
            <person name="Mulvenna J."/>
            <person name="Sotillo J."/>
            <person name="Ranganathan S."/>
            <person name="Rabelo E.M."/>
            <person name="Wilson R.K."/>
            <person name="Felgner P.L."/>
            <person name="Bethony J."/>
            <person name="Hawdon J.M."/>
            <person name="Gasser R.B."/>
            <person name="Loukas A."/>
            <person name="Mitreva M."/>
        </authorList>
    </citation>
    <scope>NUCLEOTIDE SEQUENCE [LARGE SCALE GENOMIC DNA]</scope>
</reference>
<dbReference type="STRING" id="51031.W2TIZ1"/>
<evidence type="ECO:0000256" key="7">
    <source>
        <dbReference type="ARBA" id="ARBA00022475"/>
    </source>
</evidence>
<gene>
    <name evidence="18" type="ORF">NECAME_08420</name>
</gene>
<dbReference type="SUPFAM" id="SSF101288">
    <property type="entry name" value="L27 domain"/>
    <property type="match status" value="1"/>
</dbReference>
<keyword evidence="12" id="KW-0472">Membrane</keyword>
<keyword evidence="8" id="KW-0268">Exocytosis</keyword>
<evidence type="ECO:0000256" key="12">
    <source>
        <dbReference type="ARBA" id="ARBA00023136"/>
    </source>
</evidence>
<dbReference type="OMA" id="ENTHYER"/>